<feature type="transmembrane region" description="Helical" evidence="3">
    <location>
        <begin position="370"/>
        <end position="388"/>
    </location>
</feature>
<dbReference type="InterPro" id="IPR012340">
    <property type="entry name" value="NA-bd_OB-fold"/>
</dbReference>
<evidence type="ECO:0000256" key="1">
    <source>
        <dbReference type="ARBA" id="ARBA00009841"/>
    </source>
</evidence>
<dbReference type="InterPro" id="IPR003750">
    <property type="entry name" value="Put_MeTrfase-C9orf114-like"/>
</dbReference>
<feature type="transmembrane region" description="Helical" evidence="3">
    <location>
        <begin position="1353"/>
        <end position="1380"/>
    </location>
</feature>
<dbReference type="InterPro" id="IPR029026">
    <property type="entry name" value="tRNA_m1G_MTases_N"/>
</dbReference>
<sequence length="1660" mass="171889">MPVAQARTKRPRDADEAVGMPDASAELQTYLAGQIARAVTVFCVDEVIVFDDHTVKAGVTTSASVAGAAGGGAGAAASLGGGDVCALMARLLQYAETPQYMRKALFPRHRDLRLAGLLAPLDAPHHVKKGEWSRFREGVVLTKNAGSVKGAKSRGALVNCGLVREVRISQPVMQGVRVTVRLDETKEECEAIDRFAKGAPKCHKGSAVPPSAPREEDGTYWGYSVRMAGGLADVITKSPYKGGYDLTIGTSERGTSTVDDPASLEMKPFKHALIVLGGVEGLEEALAAEEAETATGLGLAGDEVSELFDFWVNVLPEQGSGTIRTESFDLPRVSLAGPVSRDLSEYRLFTVTAAGDIEAPDLGALPNEGIAFYPAAFVLVMILMPLYGCCLMICRNCTCCCCLREKCVCIKCGGGDPTYAECSNCYLGYHSTSVIADDGVAEPDYAYPSCSRWSVRACLVMVAGSIAGLGAMYQLRGNQGMTGALADVASGSADGAAAMVYGLQGPMEELVLATASGPVAALLNQTAFVVRDAVDLQALAGDLACVAEVKTLLPNTTAIRAFLTSTSGALGAVDASLVSTSTVVTSLVGRKQNVSGALDGLAGVLNTFATSTADLQVAFVPMVAAVNNVSGPVNSLVDANYGFMPRILREIDEFASNVPSSGNLTNASAGVEALRDDAMAGSGAAARNNRTQLLGNLAAISAGLAASGNQTRTAELMIEFNNATTALQDAKLLTALAVAVNNTVNVGLLVPPLSSVETGLERVTNATSALGLQLVQDALVRLEASINAIPSFEVLVDELNTVTRVTQVYPCLDGLTTAVQQLNASLFELPPSFSFVSSVKDTVQASVDPVISKLPNTTADIRAAESSIRSVNVSGYTADVARLGVQVDEATSAINISSLVGDVGAVNGATPDRAMVDNVIDLESQLTTVSDGLISDMFRFQAAKEGLLTALAAQQALINNYDGGYCSGSMSACKNGSDCELGQSCTGIGTRRCIAVPTAPCGSCAANDRCNLDNTELTALATGLTSLSTGMPDTGEAVTALSDALDAADIDFGGWLADLATANASIASLPLPQLRGQLATVQANLNTSFDVSTVNATLSDARAQLTTVDFASFEAETRAIDDMVSNNLDSQLPLVRSLRTSVLGLDHFTRFDAPRFVSRLARQTLREAQGIDGLLGLLRAVAAVLDEAAAAIGGNETAAPGETVLIPQVHLNLTGSVNSLSSQLGSLGDESAYAAGAAYYLASLVPDSPLKLVPASDVAGRVFVDANGVLYPDGAVCVSDACLRREAMALSQDPLSDALAGIPGAPTIPAPVSRELLFLAPLAVVLLLLLGALFAVVGPCCCTSWQFQVCPPATMACCSFICTPCMLLFAAVLLPLVMVYSDVCYAAPNAGAMLARASPTALCELAGGNGTSQACALSFPIQMEGASATVAGTVNFEALLDGALGGCGGPDPFAASVDSLGSSVASALGNVTDHLINNQISSVLPLRPALRDAIGAAAMLVPVAATSTFSELETALSCNRVHTVFSSVLNPICCGLYDSVFWLVIPWALIPLILCTAGCTCSIMAMKRLASTPWGPVFDEMRREAANADSDHFDDKYADHPTADAGPEGAIEMHRVSKATHADAAVQDFSTHSPRSSSTSGPRVQPSRAANRRASPRVLV</sequence>
<evidence type="ECO:0000256" key="3">
    <source>
        <dbReference type="SAM" id="Phobius"/>
    </source>
</evidence>
<protein>
    <submittedName>
        <fullName evidence="4">Uncharacterized protein</fullName>
    </submittedName>
</protein>
<evidence type="ECO:0000313" key="4">
    <source>
        <dbReference type="EMBL" id="KAA0166216.1"/>
    </source>
</evidence>
<comment type="similarity">
    <text evidence="1">Belongs to the class IV-like SAM-binding methyltransferase superfamily.</text>
</comment>
<dbReference type="Proteomes" id="UP000325113">
    <property type="component" value="Unassembled WGS sequence"/>
</dbReference>
<dbReference type="PANTHER" id="PTHR12150:SF13">
    <property type="entry name" value="METHYLTRANSFERASE C9ORF114-RELATED"/>
    <property type="match status" value="1"/>
</dbReference>
<feature type="compositionally biased region" description="Basic residues" evidence="2">
    <location>
        <begin position="1650"/>
        <end position="1660"/>
    </location>
</feature>
<organism evidence="4 5">
    <name type="scientific">Cafeteria roenbergensis</name>
    <name type="common">Marine flagellate</name>
    <dbReference type="NCBI Taxonomy" id="33653"/>
    <lineage>
        <taxon>Eukaryota</taxon>
        <taxon>Sar</taxon>
        <taxon>Stramenopiles</taxon>
        <taxon>Bigyra</taxon>
        <taxon>Opalozoa</taxon>
        <taxon>Bicosoecida</taxon>
        <taxon>Cafeteriaceae</taxon>
        <taxon>Cafeteria</taxon>
    </lineage>
</organism>
<evidence type="ECO:0000313" key="5">
    <source>
        <dbReference type="Proteomes" id="UP000325113"/>
    </source>
</evidence>
<gene>
    <name evidence="4" type="ORF">FNF31_01442</name>
</gene>
<dbReference type="CDD" id="cd18086">
    <property type="entry name" value="HsC9orf114-like"/>
    <property type="match status" value="1"/>
</dbReference>
<dbReference type="PANTHER" id="PTHR12150">
    <property type="entry name" value="CLASS IV SAM-BINDING METHYLTRANSFERASE-RELATED"/>
    <property type="match status" value="1"/>
</dbReference>
<dbReference type="SUPFAM" id="SSF50249">
    <property type="entry name" value="Nucleic acid-binding proteins"/>
    <property type="match status" value="1"/>
</dbReference>
<dbReference type="Gene3D" id="2.40.50.140">
    <property type="entry name" value="Nucleic acid-binding proteins"/>
    <property type="match status" value="1"/>
</dbReference>
<dbReference type="SUPFAM" id="SSF75217">
    <property type="entry name" value="alpha/beta knot"/>
    <property type="match status" value="1"/>
</dbReference>
<dbReference type="Pfam" id="PF02598">
    <property type="entry name" value="Methyltrn_RNA_3"/>
    <property type="match status" value="1"/>
</dbReference>
<dbReference type="InterPro" id="IPR029028">
    <property type="entry name" value="Alpha/beta_knot_MTases"/>
</dbReference>
<dbReference type="Gene3D" id="3.40.1280.10">
    <property type="match status" value="1"/>
</dbReference>
<accession>A0A5A8DLE4</accession>
<proteinExistence type="inferred from homology"/>
<comment type="caution">
    <text evidence="4">The sequence shown here is derived from an EMBL/GenBank/DDBJ whole genome shotgun (WGS) entry which is preliminary data.</text>
</comment>
<feature type="compositionally biased region" description="Low complexity" evidence="2">
    <location>
        <begin position="1630"/>
        <end position="1649"/>
    </location>
</feature>
<keyword evidence="3" id="KW-0472">Membrane</keyword>
<feature type="region of interest" description="Disordered" evidence="2">
    <location>
        <begin position="1627"/>
        <end position="1660"/>
    </location>
</feature>
<evidence type="ECO:0000256" key="2">
    <source>
        <dbReference type="SAM" id="MobiDB-lite"/>
    </source>
</evidence>
<dbReference type="EMBL" id="VLTM01000009">
    <property type="protein sequence ID" value="KAA0166216.1"/>
    <property type="molecule type" value="Genomic_DNA"/>
</dbReference>
<keyword evidence="3" id="KW-0812">Transmembrane</keyword>
<reference evidence="4 5" key="1">
    <citation type="submission" date="2019-07" db="EMBL/GenBank/DDBJ databases">
        <title>Genomes of Cafeteria roenbergensis.</title>
        <authorList>
            <person name="Fischer M.G."/>
            <person name="Hackl T."/>
            <person name="Roman M."/>
        </authorList>
    </citation>
    <scope>NUCLEOTIDE SEQUENCE [LARGE SCALE GENOMIC DNA]</scope>
    <source>
        <strain evidence="4 5">Cflag</strain>
    </source>
</reference>
<feature type="transmembrane region" description="Helical" evidence="3">
    <location>
        <begin position="1540"/>
        <end position="1565"/>
    </location>
</feature>
<feature type="transmembrane region" description="Helical" evidence="3">
    <location>
        <begin position="1316"/>
        <end position="1341"/>
    </location>
</feature>
<keyword evidence="3" id="KW-1133">Transmembrane helix</keyword>
<name>A0A5A8DLE4_CAFRO</name>